<feature type="compositionally biased region" description="Polar residues" evidence="6">
    <location>
        <begin position="739"/>
        <end position="759"/>
    </location>
</feature>
<evidence type="ECO:0000256" key="1">
    <source>
        <dbReference type="ARBA" id="ARBA00022741"/>
    </source>
</evidence>
<keyword evidence="1 3" id="KW-0547">Nucleotide-binding</keyword>
<evidence type="ECO:0000259" key="7">
    <source>
        <dbReference type="PROSITE" id="PS50067"/>
    </source>
</evidence>
<keyword evidence="3 4" id="KW-0505">Motor protein</keyword>
<comment type="similarity">
    <text evidence="3 4">Belongs to the TRAFAC class myosin-kinesin ATPase superfamily. Kinesin family.</text>
</comment>
<dbReference type="InterPro" id="IPR019821">
    <property type="entry name" value="Kinesin_motor_CS"/>
</dbReference>
<dbReference type="Gene3D" id="3.40.850.10">
    <property type="entry name" value="Kinesin motor domain"/>
    <property type="match status" value="1"/>
</dbReference>
<feature type="region of interest" description="Disordered" evidence="6">
    <location>
        <begin position="614"/>
        <end position="675"/>
    </location>
</feature>
<dbReference type="InParanoid" id="G3APV6"/>
<dbReference type="GO" id="GO:0003777">
    <property type="term" value="F:microtubule motor activity"/>
    <property type="evidence" value="ECO:0007669"/>
    <property type="project" value="InterPro"/>
</dbReference>
<dbReference type="CDD" id="cd01369">
    <property type="entry name" value="KISc_KHC_KIF5"/>
    <property type="match status" value="1"/>
</dbReference>
<feature type="region of interest" description="Disordered" evidence="6">
    <location>
        <begin position="739"/>
        <end position="774"/>
    </location>
</feature>
<evidence type="ECO:0000313" key="9">
    <source>
        <dbReference type="Proteomes" id="UP000000709"/>
    </source>
</evidence>
<dbReference type="RefSeq" id="XP_007375553.1">
    <property type="nucleotide sequence ID" value="XM_007375491.1"/>
</dbReference>
<proteinExistence type="inferred from homology"/>
<dbReference type="PANTHER" id="PTHR47968">
    <property type="entry name" value="CENTROMERE PROTEIN E"/>
    <property type="match status" value="1"/>
</dbReference>
<feature type="region of interest" description="Disordered" evidence="6">
    <location>
        <begin position="1"/>
        <end position="28"/>
    </location>
</feature>
<feature type="domain" description="Kinesin motor" evidence="7">
    <location>
        <begin position="45"/>
        <end position="371"/>
    </location>
</feature>
<feature type="coiled-coil region" evidence="5">
    <location>
        <begin position="386"/>
        <end position="417"/>
    </location>
</feature>
<keyword evidence="9" id="KW-1185">Reference proteome</keyword>
<dbReference type="GO" id="GO:0007018">
    <property type="term" value="P:microtubule-based movement"/>
    <property type="evidence" value="ECO:0007669"/>
    <property type="project" value="InterPro"/>
</dbReference>
<evidence type="ECO:0000256" key="4">
    <source>
        <dbReference type="RuleBase" id="RU000394"/>
    </source>
</evidence>
<gene>
    <name evidence="8" type="ORF">SPAPADRAFT_55769</name>
</gene>
<dbReference type="SUPFAM" id="SSF52540">
    <property type="entry name" value="P-loop containing nucleoside triphosphate hydrolases"/>
    <property type="match status" value="1"/>
</dbReference>
<dbReference type="InterPro" id="IPR027417">
    <property type="entry name" value="P-loop_NTPase"/>
</dbReference>
<dbReference type="InterPro" id="IPR027640">
    <property type="entry name" value="Kinesin-like_fam"/>
</dbReference>
<dbReference type="InterPro" id="IPR036961">
    <property type="entry name" value="Kinesin_motor_dom_sf"/>
</dbReference>
<evidence type="ECO:0000313" key="8">
    <source>
        <dbReference type="EMBL" id="EGW32277.1"/>
    </source>
</evidence>
<dbReference type="PROSITE" id="PS00411">
    <property type="entry name" value="KINESIN_MOTOR_1"/>
    <property type="match status" value="1"/>
</dbReference>
<dbReference type="PROSITE" id="PS50067">
    <property type="entry name" value="KINESIN_MOTOR_2"/>
    <property type="match status" value="1"/>
</dbReference>
<dbReference type="AlphaFoldDB" id="G3APV6"/>
<dbReference type="eggNOG" id="KOG0240">
    <property type="taxonomic scope" value="Eukaryota"/>
</dbReference>
<dbReference type="HOGENOM" id="CLU_001485_17_1_1"/>
<dbReference type="PANTHER" id="PTHR47968:SF17">
    <property type="entry name" value="KINESIN-LIKE PROTEIN"/>
    <property type="match status" value="1"/>
</dbReference>
<dbReference type="EMBL" id="GL996502">
    <property type="protein sequence ID" value="EGW32277.1"/>
    <property type="molecule type" value="Genomic_DNA"/>
</dbReference>
<keyword evidence="4" id="KW-0493">Microtubule</keyword>
<dbReference type="InterPro" id="IPR001752">
    <property type="entry name" value="Kinesin_motor_dom"/>
</dbReference>
<feature type="compositionally biased region" description="Acidic residues" evidence="6">
    <location>
        <begin position="629"/>
        <end position="639"/>
    </location>
</feature>
<dbReference type="OrthoDB" id="3176171at2759"/>
<evidence type="ECO:0000256" key="6">
    <source>
        <dbReference type="SAM" id="MobiDB-lite"/>
    </source>
</evidence>
<dbReference type="GO" id="GO:0005524">
    <property type="term" value="F:ATP binding"/>
    <property type="evidence" value="ECO:0007669"/>
    <property type="project" value="UniProtKB-UniRule"/>
</dbReference>
<dbReference type="GO" id="GO:0008017">
    <property type="term" value="F:microtubule binding"/>
    <property type="evidence" value="ECO:0007669"/>
    <property type="project" value="InterPro"/>
</dbReference>
<accession>G3APV6</accession>
<dbReference type="FunFam" id="3.40.850.10:FF:000194">
    <property type="entry name" value="AaceriADR145Cp"/>
    <property type="match status" value="1"/>
</dbReference>
<evidence type="ECO:0000256" key="3">
    <source>
        <dbReference type="PROSITE-ProRule" id="PRU00283"/>
    </source>
</evidence>
<sequence>MTSSQGFAESQSPRLGSPGNRSTSSFTFHTPLSRTVNCSTNENNPIKVICRVRPENSWEARKGRSIVGFPNSETISIHGRDVTNTFTFDRVFDHNASQLDVYQYSISEIVDDVFNGYNGTVLAYGQTGAGKSYTMMGSPLDYNEKGIIPRISEEIFSRINNGSPDIEYTVAVSFMEIYMEQIKDLICIAHNDNPEYKFEIHEDKTNGIYVTGLSQQFANSEEDLLRILGEGIKYRSTSATNMNSESSRSHTIFELKLTQKHIETEVSKYSRLFLVDLAGSEKVDKTGSQGQTLQEAKKINLSLSALGNVINSLTDGKSTHVPYRDSKLTRILQESLGGNSRTSLIINCSPSSLNELETISTLRFGTRAKFIKNEAHVNTELSPAALKNKVNQLEKLNENNQAYIKQLEQELDHWRTNGNAHAAASTSPSSPGTQMVVRKSSMHSRLPVLSLASTMQTAVPNNDEVERRDRKIEELENIILNLKVQNLRSSHNEDSKMFALENSLHNISNKLNEVELININLRKHLLISEKIIESRDKKIQRLKMALKDQQMQISREALSFRNRLGEIQLRLEELNKHKQEELSVQKDLLMAERGRMATATPTAFANETPFTNDDVVTISDVDPDPSLIDSDDESNELSADESKETIGDSPESYEQETILDDSHSRSGRASIGVSSRASTTISKLSDYGFSIYSSKRLNSPRSEKTSITELESDIINYQHEYVSIGDFLKESRKKFSQYNPSLRSSSTIGEDNGGDTSSMADMFDEGPKQPKKHTQGFNLKIVKPMRSGSLGICLGVN</sequence>
<name>G3APV6_SPAPN</name>
<dbReference type="KEGG" id="spaa:SPAPADRAFT_55769"/>
<dbReference type="Proteomes" id="UP000000709">
    <property type="component" value="Unassembled WGS sequence"/>
</dbReference>
<dbReference type="GeneID" id="18871968"/>
<dbReference type="Pfam" id="PF00225">
    <property type="entry name" value="Kinesin"/>
    <property type="match status" value="1"/>
</dbReference>
<reference evidence="8 9" key="1">
    <citation type="journal article" date="2011" name="Proc. Natl. Acad. Sci. U.S.A.">
        <title>Comparative genomics of xylose-fermenting fungi for enhanced biofuel production.</title>
        <authorList>
            <person name="Wohlbach D.J."/>
            <person name="Kuo A."/>
            <person name="Sato T.K."/>
            <person name="Potts K.M."/>
            <person name="Salamov A.A."/>
            <person name="LaButti K.M."/>
            <person name="Sun H."/>
            <person name="Clum A."/>
            <person name="Pangilinan J.L."/>
            <person name="Lindquist E.A."/>
            <person name="Lucas S."/>
            <person name="Lapidus A."/>
            <person name="Jin M."/>
            <person name="Gunawan C."/>
            <person name="Balan V."/>
            <person name="Dale B.E."/>
            <person name="Jeffries T.W."/>
            <person name="Zinkel R."/>
            <person name="Barry K.W."/>
            <person name="Grigoriev I.V."/>
            <person name="Gasch A.P."/>
        </authorList>
    </citation>
    <scope>NUCLEOTIDE SEQUENCE [LARGE SCALE GENOMIC DNA]</scope>
    <source>
        <strain evidence="9">NRRL Y-27907 / 11-Y1</strain>
    </source>
</reference>
<organism evidence="9">
    <name type="scientific">Spathaspora passalidarum (strain NRRL Y-27907 / 11-Y1)</name>
    <dbReference type="NCBI Taxonomy" id="619300"/>
    <lineage>
        <taxon>Eukaryota</taxon>
        <taxon>Fungi</taxon>
        <taxon>Dikarya</taxon>
        <taxon>Ascomycota</taxon>
        <taxon>Saccharomycotina</taxon>
        <taxon>Pichiomycetes</taxon>
        <taxon>Debaryomycetaceae</taxon>
        <taxon>Spathaspora</taxon>
    </lineage>
</organism>
<dbReference type="PRINTS" id="PR00380">
    <property type="entry name" value="KINESINHEAVY"/>
</dbReference>
<dbReference type="GO" id="GO:0005874">
    <property type="term" value="C:microtubule"/>
    <property type="evidence" value="ECO:0007669"/>
    <property type="project" value="UniProtKB-KW"/>
</dbReference>
<keyword evidence="5" id="KW-0175">Coiled coil</keyword>
<evidence type="ECO:0000256" key="2">
    <source>
        <dbReference type="ARBA" id="ARBA00022840"/>
    </source>
</evidence>
<feature type="binding site" evidence="3">
    <location>
        <begin position="125"/>
        <end position="132"/>
    </location>
    <ligand>
        <name>ATP</name>
        <dbReference type="ChEBI" id="CHEBI:30616"/>
    </ligand>
</feature>
<keyword evidence="2 3" id="KW-0067">ATP-binding</keyword>
<dbReference type="SMART" id="SM00129">
    <property type="entry name" value="KISc"/>
    <property type="match status" value="1"/>
</dbReference>
<dbReference type="STRING" id="619300.G3APV6"/>
<evidence type="ECO:0000256" key="5">
    <source>
        <dbReference type="SAM" id="Coils"/>
    </source>
</evidence>
<dbReference type="OMA" id="ETLGFRN"/>
<protein>
    <recommendedName>
        <fullName evidence="4">Kinesin-like protein</fullName>
    </recommendedName>
</protein>